<dbReference type="Proteomes" id="UP000807115">
    <property type="component" value="Chromosome 7"/>
</dbReference>
<evidence type="ECO:0000313" key="2">
    <source>
        <dbReference type="EMBL" id="KAG0522610.1"/>
    </source>
</evidence>
<comment type="caution">
    <text evidence="2">The sequence shown here is derived from an EMBL/GenBank/DDBJ whole genome shotgun (WGS) entry which is preliminary data.</text>
</comment>
<keyword evidence="1" id="KW-1133">Transmembrane helix</keyword>
<gene>
    <name evidence="2" type="ORF">BDA96_07G052200</name>
</gene>
<feature type="transmembrane region" description="Helical" evidence="1">
    <location>
        <begin position="50"/>
        <end position="68"/>
    </location>
</feature>
<reference evidence="2" key="2">
    <citation type="submission" date="2020-10" db="EMBL/GenBank/DDBJ databases">
        <authorList>
            <person name="Cooper E.A."/>
            <person name="Brenton Z.W."/>
            <person name="Flinn B.S."/>
            <person name="Jenkins J."/>
            <person name="Shu S."/>
            <person name="Flowers D."/>
            <person name="Luo F."/>
            <person name="Wang Y."/>
            <person name="Xia P."/>
            <person name="Barry K."/>
            <person name="Daum C."/>
            <person name="Lipzen A."/>
            <person name="Yoshinaga Y."/>
            <person name="Schmutz J."/>
            <person name="Saski C."/>
            <person name="Vermerris W."/>
            <person name="Kresovich S."/>
        </authorList>
    </citation>
    <scope>NUCLEOTIDE SEQUENCE</scope>
</reference>
<sequence length="115" mass="13018">MANMLMLDLFNSMRAGRSSSSYSDDDYEDDEYEYEELVPTMITIKPAYRWAIRVFSATSAIVVVIGNITAEEHIVLKIASVVIMILLVWFVFVESADTLVYKVKRVTGIPPESMV</sequence>
<name>A0A921U9I4_SORBI</name>
<feature type="transmembrane region" description="Helical" evidence="1">
    <location>
        <begin position="74"/>
        <end position="93"/>
    </location>
</feature>
<dbReference type="EMBL" id="CM027686">
    <property type="protein sequence ID" value="KAG0522610.1"/>
    <property type="molecule type" value="Genomic_DNA"/>
</dbReference>
<proteinExistence type="predicted"/>
<keyword evidence="1" id="KW-0812">Transmembrane</keyword>
<accession>A0A921U9I4</accession>
<keyword evidence="1" id="KW-0472">Membrane</keyword>
<dbReference type="AlphaFoldDB" id="A0A921U9I4"/>
<reference evidence="2" key="1">
    <citation type="journal article" date="2019" name="BMC Genomics">
        <title>A new reference genome for Sorghum bicolor reveals high levels of sequence similarity between sweet and grain genotypes: implications for the genetics of sugar metabolism.</title>
        <authorList>
            <person name="Cooper E.A."/>
            <person name="Brenton Z.W."/>
            <person name="Flinn B.S."/>
            <person name="Jenkins J."/>
            <person name="Shu S."/>
            <person name="Flowers D."/>
            <person name="Luo F."/>
            <person name="Wang Y."/>
            <person name="Xia P."/>
            <person name="Barry K."/>
            <person name="Daum C."/>
            <person name="Lipzen A."/>
            <person name="Yoshinaga Y."/>
            <person name="Schmutz J."/>
            <person name="Saski C."/>
            <person name="Vermerris W."/>
            <person name="Kresovich S."/>
        </authorList>
    </citation>
    <scope>NUCLEOTIDE SEQUENCE</scope>
</reference>
<organism evidence="2 3">
    <name type="scientific">Sorghum bicolor</name>
    <name type="common">Sorghum</name>
    <name type="synonym">Sorghum vulgare</name>
    <dbReference type="NCBI Taxonomy" id="4558"/>
    <lineage>
        <taxon>Eukaryota</taxon>
        <taxon>Viridiplantae</taxon>
        <taxon>Streptophyta</taxon>
        <taxon>Embryophyta</taxon>
        <taxon>Tracheophyta</taxon>
        <taxon>Spermatophyta</taxon>
        <taxon>Magnoliopsida</taxon>
        <taxon>Liliopsida</taxon>
        <taxon>Poales</taxon>
        <taxon>Poaceae</taxon>
        <taxon>PACMAD clade</taxon>
        <taxon>Panicoideae</taxon>
        <taxon>Andropogonodae</taxon>
        <taxon>Andropogoneae</taxon>
        <taxon>Sorghinae</taxon>
        <taxon>Sorghum</taxon>
    </lineage>
</organism>
<evidence type="ECO:0000313" key="3">
    <source>
        <dbReference type="Proteomes" id="UP000807115"/>
    </source>
</evidence>
<evidence type="ECO:0000256" key="1">
    <source>
        <dbReference type="SAM" id="Phobius"/>
    </source>
</evidence>
<protein>
    <submittedName>
        <fullName evidence="2">Uncharacterized protein</fullName>
    </submittedName>
</protein>